<evidence type="ECO:0008006" key="4">
    <source>
        <dbReference type="Google" id="ProtNLM"/>
    </source>
</evidence>
<dbReference type="InterPro" id="IPR011990">
    <property type="entry name" value="TPR-like_helical_dom_sf"/>
</dbReference>
<dbReference type="AlphaFoldDB" id="A0A437MQB8"/>
<comment type="caution">
    <text evidence="2">The sequence shown here is derived from an EMBL/GenBank/DDBJ whole genome shotgun (WGS) entry which is preliminary data.</text>
</comment>
<sequence>MQKIALSISLFLLVSVSYAQTTDTSTVYNNYLDLNMAMLEGDMDKAISLSNTIMPDTAALPVKARVSYYNIMGKLYEESNANEAIKYYSRVAASAPDYYVVHRALGYLYLKKSEDLTNIDFATAAKKALFHLEKAQACDPSDETLEVIKTLYKKLNDQAGLKSLNKRLSAKAKKCIDILSSE</sequence>
<dbReference type="RefSeq" id="WP_127706508.1">
    <property type="nucleotide sequence ID" value="NZ_SACK01000007.1"/>
</dbReference>
<organism evidence="2 3">
    <name type="scientific">Mucilaginibacter limnophilus</name>
    <dbReference type="NCBI Taxonomy" id="1932778"/>
    <lineage>
        <taxon>Bacteria</taxon>
        <taxon>Pseudomonadati</taxon>
        <taxon>Bacteroidota</taxon>
        <taxon>Sphingobacteriia</taxon>
        <taxon>Sphingobacteriales</taxon>
        <taxon>Sphingobacteriaceae</taxon>
        <taxon>Mucilaginibacter</taxon>
    </lineage>
</organism>
<keyword evidence="1" id="KW-0732">Signal</keyword>
<accession>A0A437MQB8</accession>
<gene>
    <name evidence="2" type="ORF">EOD41_15380</name>
</gene>
<dbReference type="Gene3D" id="1.25.40.10">
    <property type="entry name" value="Tetratricopeptide repeat domain"/>
    <property type="match status" value="1"/>
</dbReference>
<keyword evidence="3" id="KW-1185">Reference proteome</keyword>
<dbReference type="OrthoDB" id="793209at2"/>
<protein>
    <recommendedName>
        <fullName evidence="4">Tetratricopeptide repeat protein</fullName>
    </recommendedName>
</protein>
<dbReference type="SUPFAM" id="SSF48452">
    <property type="entry name" value="TPR-like"/>
    <property type="match status" value="1"/>
</dbReference>
<proteinExistence type="predicted"/>
<dbReference type="Proteomes" id="UP000282759">
    <property type="component" value="Unassembled WGS sequence"/>
</dbReference>
<evidence type="ECO:0000256" key="1">
    <source>
        <dbReference type="SAM" id="SignalP"/>
    </source>
</evidence>
<dbReference type="EMBL" id="SACK01000007">
    <property type="protein sequence ID" value="RVT99821.1"/>
    <property type="molecule type" value="Genomic_DNA"/>
</dbReference>
<reference evidence="2 3" key="1">
    <citation type="submission" date="2019-01" db="EMBL/GenBank/DDBJ databases">
        <authorList>
            <person name="Chen W.-M."/>
        </authorList>
    </citation>
    <scope>NUCLEOTIDE SEQUENCE [LARGE SCALE GENOMIC DNA]</scope>
    <source>
        <strain evidence="2 3">YBJ-36</strain>
    </source>
</reference>
<feature type="chain" id="PRO_5019196567" description="Tetratricopeptide repeat protein" evidence="1">
    <location>
        <begin position="20"/>
        <end position="182"/>
    </location>
</feature>
<name>A0A437MQB8_9SPHI</name>
<evidence type="ECO:0000313" key="2">
    <source>
        <dbReference type="EMBL" id="RVT99821.1"/>
    </source>
</evidence>
<evidence type="ECO:0000313" key="3">
    <source>
        <dbReference type="Proteomes" id="UP000282759"/>
    </source>
</evidence>
<feature type="signal peptide" evidence="1">
    <location>
        <begin position="1"/>
        <end position="19"/>
    </location>
</feature>